<dbReference type="AlphaFoldDB" id="A0A2H0X999"/>
<evidence type="ECO:0000313" key="8">
    <source>
        <dbReference type="EMBL" id="PIS21431.1"/>
    </source>
</evidence>
<dbReference type="Gene3D" id="1.10.10.200">
    <property type="match status" value="1"/>
</dbReference>
<dbReference type="InterPro" id="IPR026564">
    <property type="entry name" value="Transcrip_reg_TACO1-like_dom3"/>
</dbReference>
<accession>A0A2H0X999</accession>
<dbReference type="Gene3D" id="3.30.70.980">
    <property type="match status" value="1"/>
</dbReference>
<dbReference type="GO" id="GO:0005829">
    <property type="term" value="C:cytosol"/>
    <property type="evidence" value="ECO:0007669"/>
    <property type="project" value="TreeGrafter"/>
</dbReference>
<dbReference type="InterPro" id="IPR017856">
    <property type="entry name" value="Integrase-like_N"/>
</dbReference>
<feature type="domain" description="TACO1/YebC-like second and third" evidence="6">
    <location>
        <begin position="91"/>
        <end position="142"/>
    </location>
</feature>
<gene>
    <name evidence="8" type="ORF">COT51_02790</name>
</gene>
<keyword evidence="2" id="KW-0963">Cytoplasm</keyword>
<organism evidence="8 9">
    <name type="scientific">candidate division WWE3 bacterium CG08_land_8_20_14_0_20_41_15</name>
    <dbReference type="NCBI Taxonomy" id="1975086"/>
    <lineage>
        <taxon>Bacteria</taxon>
        <taxon>Katanobacteria</taxon>
    </lineage>
</organism>
<dbReference type="SUPFAM" id="SSF75625">
    <property type="entry name" value="YebC-like"/>
    <property type="match status" value="1"/>
</dbReference>
<dbReference type="InterPro" id="IPR029072">
    <property type="entry name" value="YebC-like"/>
</dbReference>
<dbReference type="InterPro" id="IPR002876">
    <property type="entry name" value="Transcrip_reg_TACO1-like"/>
</dbReference>
<reference evidence="9" key="1">
    <citation type="submission" date="2017-09" db="EMBL/GenBank/DDBJ databases">
        <title>Depth-based differentiation of microbial function through sediment-hosted aquifers and enrichment of novel symbionts in the deep terrestrial subsurface.</title>
        <authorList>
            <person name="Probst A.J."/>
            <person name="Ladd B."/>
            <person name="Jarett J.K."/>
            <person name="Geller-Mcgrath D.E."/>
            <person name="Sieber C.M.K."/>
            <person name="Emerson J.B."/>
            <person name="Anantharaman K."/>
            <person name="Thomas B.C."/>
            <person name="Malmstrom R."/>
            <person name="Stieglmeier M."/>
            <person name="Klingl A."/>
            <person name="Woyke T."/>
            <person name="Ryan C.M."/>
            <person name="Banfield J.F."/>
        </authorList>
    </citation>
    <scope>NUCLEOTIDE SEQUENCE [LARGE SCALE GENOMIC DNA]</scope>
</reference>
<dbReference type="EMBL" id="PEYV01000049">
    <property type="protein sequence ID" value="PIS21431.1"/>
    <property type="molecule type" value="Genomic_DNA"/>
</dbReference>
<evidence type="ECO:0000259" key="7">
    <source>
        <dbReference type="Pfam" id="PF20772"/>
    </source>
</evidence>
<keyword evidence="4 8" id="KW-0238">DNA-binding</keyword>
<evidence type="ECO:0000313" key="9">
    <source>
        <dbReference type="Proteomes" id="UP000231098"/>
    </source>
</evidence>
<evidence type="ECO:0000256" key="4">
    <source>
        <dbReference type="ARBA" id="ARBA00023125"/>
    </source>
</evidence>
<dbReference type="PANTHER" id="PTHR12532:SF6">
    <property type="entry name" value="TRANSCRIPTIONAL REGULATORY PROTEIN YEBC-RELATED"/>
    <property type="match status" value="1"/>
</dbReference>
<proteinExistence type="inferred from homology"/>
<dbReference type="InterPro" id="IPR048300">
    <property type="entry name" value="TACO1_YebC-like_2nd/3rd_dom"/>
</dbReference>
<dbReference type="Proteomes" id="UP000231098">
    <property type="component" value="Unassembled WGS sequence"/>
</dbReference>
<evidence type="ECO:0000259" key="6">
    <source>
        <dbReference type="Pfam" id="PF01709"/>
    </source>
</evidence>
<feature type="domain" description="TACO1/YebC-like second and third" evidence="6">
    <location>
        <begin position="149"/>
        <end position="184"/>
    </location>
</feature>
<sequence>MSGHSKWSTIKHKKGIADAKRGKLFTKLGRAITVAAAKANAKGLKAEYLMQNPVGPLGITIDKAKAASMPKENILRAIDRGTGEGVTSGLDEFTLEGYGPEGVAILVPILTDNRNRTLAEIRKIFELAGGSLGQAGSAAYVFGSDPENPSFTIPVTDKEKAQRILRLIENLEDQDDVQEVYSNFDIPDEFLEEA</sequence>
<dbReference type="Pfam" id="PF01709">
    <property type="entry name" value="Transcrip_reg"/>
    <property type="match status" value="2"/>
</dbReference>
<evidence type="ECO:0000256" key="3">
    <source>
        <dbReference type="ARBA" id="ARBA00023015"/>
    </source>
</evidence>
<keyword evidence="3" id="KW-0805">Transcription regulation</keyword>
<dbReference type="PANTHER" id="PTHR12532">
    <property type="entry name" value="TRANSLATIONAL ACTIVATOR OF CYTOCHROME C OXIDASE 1"/>
    <property type="match status" value="1"/>
</dbReference>
<feature type="domain" description="TACO1/YebC-like N-terminal" evidence="7">
    <location>
        <begin position="5"/>
        <end position="84"/>
    </location>
</feature>
<dbReference type="Pfam" id="PF20772">
    <property type="entry name" value="TACO1_YebC_N"/>
    <property type="match status" value="1"/>
</dbReference>
<protein>
    <submittedName>
        <fullName evidence="8">YebC/PmpR family DNA-binding transcriptional regulator</fullName>
    </submittedName>
</protein>
<evidence type="ECO:0000256" key="5">
    <source>
        <dbReference type="ARBA" id="ARBA00023163"/>
    </source>
</evidence>
<name>A0A2H0X999_UNCKA</name>
<comment type="caution">
    <text evidence="8">The sequence shown here is derived from an EMBL/GenBank/DDBJ whole genome shotgun (WGS) entry which is preliminary data.</text>
</comment>
<dbReference type="InterPro" id="IPR049083">
    <property type="entry name" value="TACO1_YebC_N"/>
</dbReference>
<keyword evidence="5" id="KW-0804">Transcription</keyword>
<evidence type="ECO:0000256" key="1">
    <source>
        <dbReference type="ARBA" id="ARBA00008724"/>
    </source>
</evidence>
<dbReference type="GO" id="GO:0003677">
    <property type="term" value="F:DNA binding"/>
    <property type="evidence" value="ECO:0007669"/>
    <property type="project" value="UniProtKB-KW"/>
</dbReference>
<evidence type="ECO:0000256" key="2">
    <source>
        <dbReference type="ARBA" id="ARBA00022490"/>
    </source>
</evidence>
<comment type="similarity">
    <text evidence="1">Belongs to the TACO1 family.</text>
</comment>